<keyword evidence="7" id="KW-1185">Reference proteome</keyword>
<name>A0AA86SLZ3_9FABA</name>
<keyword evidence="4" id="KW-0812">Transmembrane</keyword>
<accession>A0AA86SLZ3</accession>
<dbReference type="EC" id="3.6.4.13" evidence="1"/>
<evidence type="ECO:0000313" key="7">
    <source>
        <dbReference type="Proteomes" id="UP001189624"/>
    </source>
</evidence>
<dbReference type="SUPFAM" id="SSF52540">
    <property type="entry name" value="P-loop containing nucleoside triphosphate hydrolases"/>
    <property type="match status" value="1"/>
</dbReference>
<dbReference type="PANTHER" id="PTHR18934">
    <property type="entry name" value="ATP-DEPENDENT RNA HELICASE"/>
    <property type="match status" value="1"/>
</dbReference>
<dbReference type="Gene3D" id="3.40.50.300">
    <property type="entry name" value="P-loop containing nucleotide triphosphate hydrolases"/>
    <property type="match status" value="1"/>
</dbReference>
<dbReference type="Proteomes" id="UP001189624">
    <property type="component" value="Chromosome 6"/>
</dbReference>
<dbReference type="Gramene" id="rna-AYBTSS11_LOCUS20573">
    <property type="protein sequence ID" value="CAJ1964922.1"/>
    <property type="gene ID" value="gene-AYBTSS11_LOCUS20573"/>
</dbReference>
<dbReference type="AlphaFoldDB" id="A0AA86SLZ3"/>
<organism evidence="6 7">
    <name type="scientific">Sphenostylis stenocarpa</name>
    <dbReference type="NCBI Taxonomy" id="92480"/>
    <lineage>
        <taxon>Eukaryota</taxon>
        <taxon>Viridiplantae</taxon>
        <taxon>Streptophyta</taxon>
        <taxon>Embryophyta</taxon>
        <taxon>Tracheophyta</taxon>
        <taxon>Spermatophyta</taxon>
        <taxon>Magnoliopsida</taxon>
        <taxon>eudicotyledons</taxon>
        <taxon>Gunneridae</taxon>
        <taxon>Pentapetalae</taxon>
        <taxon>rosids</taxon>
        <taxon>fabids</taxon>
        <taxon>Fabales</taxon>
        <taxon>Fabaceae</taxon>
        <taxon>Papilionoideae</taxon>
        <taxon>50 kb inversion clade</taxon>
        <taxon>NPAAA clade</taxon>
        <taxon>indigoferoid/millettioid clade</taxon>
        <taxon>Phaseoleae</taxon>
        <taxon>Sphenostylis</taxon>
    </lineage>
</organism>
<dbReference type="Gene3D" id="3.30.1370.50">
    <property type="entry name" value="R3H-like domain"/>
    <property type="match status" value="1"/>
</dbReference>
<feature type="transmembrane region" description="Helical" evidence="4">
    <location>
        <begin position="51"/>
        <end position="80"/>
    </location>
</feature>
<comment type="catalytic activity">
    <reaction evidence="2">
        <text>ATP + H2O = ADP + phosphate + H(+)</text>
        <dbReference type="Rhea" id="RHEA:13065"/>
        <dbReference type="ChEBI" id="CHEBI:15377"/>
        <dbReference type="ChEBI" id="CHEBI:15378"/>
        <dbReference type="ChEBI" id="CHEBI:30616"/>
        <dbReference type="ChEBI" id="CHEBI:43474"/>
        <dbReference type="ChEBI" id="CHEBI:456216"/>
        <dbReference type="EC" id="3.6.4.13"/>
    </reaction>
</comment>
<dbReference type="InterPro" id="IPR001374">
    <property type="entry name" value="R3H_dom"/>
</dbReference>
<feature type="region of interest" description="Disordered" evidence="3">
    <location>
        <begin position="386"/>
        <end position="413"/>
    </location>
</feature>
<proteinExistence type="predicted"/>
<evidence type="ECO:0000313" key="6">
    <source>
        <dbReference type="EMBL" id="CAJ1964922.1"/>
    </source>
</evidence>
<dbReference type="GO" id="GO:0003724">
    <property type="term" value="F:RNA helicase activity"/>
    <property type="evidence" value="ECO:0007669"/>
    <property type="project" value="UniProtKB-EC"/>
</dbReference>
<dbReference type="PANTHER" id="PTHR18934:SF213">
    <property type="entry name" value="3'-5' RNA HELICASE YTHDC2"/>
    <property type="match status" value="1"/>
</dbReference>
<keyword evidence="4" id="KW-0472">Membrane</keyword>
<feature type="domain" description="R3H" evidence="5">
    <location>
        <begin position="315"/>
        <end position="378"/>
    </location>
</feature>
<feature type="compositionally biased region" description="Polar residues" evidence="3">
    <location>
        <begin position="402"/>
        <end position="413"/>
    </location>
</feature>
<evidence type="ECO:0000256" key="3">
    <source>
        <dbReference type="SAM" id="MobiDB-lite"/>
    </source>
</evidence>
<dbReference type="InterPro" id="IPR036867">
    <property type="entry name" value="R3H_dom_sf"/>
</dbReference>
<dbReference type="InterPro" id="IPR027417">
    <property type="entry name" value="P-loop_NTPase"/>
</dbReference>
<dbReference type="PROSITE" id="PS51061">
    <property type="entry name" value="R3H"/>
    <property type="match status" value="1"/>
</dbReference>
<evidence type="ECO:0000259" key="5">
    <source>
        <dbReference type="PROSITE" id="PS51061"/>
    </source>
</evidence>
<protein>
    <recommendedName>
        <fullName evidence="1">RNA helicase</fullName>
        <ecNumber evidence="1">3.6.4.13</ecNumber>
    </recommendedName>
</protein>
<evidence type="ECO:0000256" key="1">
    <source>
        <dbReference type="ARBA" id="ARBA00012552"/>
    </source>
</evidence>
<dbReference type="EMBL" id="OY731403">
    <property type="protein sequence ID" value="CAJ1964922.1"/>
    <property type="molecule type" value="Genomic_DNA"/>
</dbReference>
<keyword evidence="4" id="KW-1133">Transmembrane helix</keyword>
<dbReference type="GO" id="GO:0003723">
    <property type="term" value="F:RNA binding"/>
    <property type="evidence" value="ECO:0007669"/>
    <property type="project" value="TreeGrafter"/>
</dbReference>
<reference evidence="6" key="1">
    <citation type="submission" date="2023-10" db="EMBL/GenBank/DDBJ databases">
        <authorList>
            <person name="Domelevo Entfellner J.-B."/>
        </authorList>
    </citation>
    <scope>NUCLEOTIDE SEQUENCE</scope>
</reference>
<evidence type="ECO:0000256" key="4">
    <source>
        <dbReference type="SAM" id="Phobius"/>
    </source>
</evidence>
<evidence type="ECO:0000256" key="2">
    <source>
        <dbReference type="ARBA" id="ARBA00047984"/>
    </source>
</evidence>
<gene>
    <name evidence="6" type="ORF">AYBTSS11_LOCUS20573</name>
</gene>
<sequence length="629" mass="71736">MELHVEGSESQATQYYFLLSHSHSHAATSHYRDQSRLPPPVRQKQATSRRLCFIPPVIFIGSVIVSSPRAFFFLFFFVWIRVFVMENTDDAGPSQQHASPNSFIDENSKVLLEKYLKILKEFIASNDQVYMFHGISSGEERKVVDRLCHLMELGVRFCGTSGEQKIIAFKRDGKASDHVLAVMSRKRKNREDPDSCGDNKGIAELNKIWITQTLEKFSASDEEVYTFETKLSRREGDLVFTFCRERGLMYTLYWDGIKQRVSVYKTRKEVDNITMIENLPHVTCSAESDQIDKRKKSHKKEEPESAQHQNSVVFESKRVRITQILEIFLASEDEVYNFEDELSTNDRALVKQISHKMGLNCNFSGRGIRKKTSVYKTKKEVAPAKLLGGHPDVTFPEESPQNRKQTATRQHQNPIIDESTRIQISRTLENSSASKDEVYYFEANLSPEKFVSGNQLSQQMGFIVENSGSGIKQKGSVDKILKKSHTTPNLENLPCFKFFVESKHVLVNLFTRYPPDEDPWGAMNGACDDTTDRTEAKEDDIFSWPCMGTDEIAMRLEVLSNRVKISPDLKLINERRSKLPVASFKDIITSSVESHQVVIICGETGCGKTTQVFALSLLWSVPFTLQEEP</sequence>
<feature type="region of interest" description="Disordered" evidence="3">
    <location>
        <begin position="287"/>
        <end position="310"/>
    </location>
</feature>